<keyword evidence="17" id="KW-1208">Phospholipid metabolism</keyword>
<accession>A0A0R2DIC5</accession>
<evidence type="ECO:0000256" key="1">
    <source>
        <dbReference type="ARBA" id="ARBA00001698"/>
    </source>
</evidence>
<reference evidence="25 26" key="1">
    <citation type="journal article" date="2015" name="Genome Announc.">
        <title>Expanding the biotechnology potential of lactobacilli through comparative genomics of 213 strains and associated genera.</title>
        <authorList>
            <person name="Sun Z."/>
            <person name="Harris H.M."/>
            <person name="McCann A."/>
            <person name="Guo C."/>
            <person name="Argimon S."/>
            <person name="Zhang W."/>
            <person name="Yang X."/>
            <person name="Jeffery I.B."/>
            <person name="Cooney J.C."/>
            <person name="Kagawa T.F."/>
            <person name="Liu W."/>
            <person name="Song Y."/>
            <person name="Salvetti E."/>
            <person name="Wrobel A."/>
            <person name="Rasinkangas P."/>
            <person name="Parkhill J."/>
            <person name="Rea M.C."/>
            <person name="O'Sullivan O."/>
            <person name="Ritari J."/>
            <person name="Douillard F.P."/>
            <person name="Paul Ross R."/>
            <person name="Yang R."/>
            <person name="Briner A.E."/>
            <person name="Felis G.E."/>
            <person name="de Vos W.M."/>
            <person name="Barrangou R."/>
            <person name="Klaenhammer T.R."/>
            <person name="Caufield P.W."/>
            <person name="Cui Y."/>
            <person name="Zhang H."/>
            <person name="O'Toole P.W."/>
        </authorList>
    </citation>
    <scope>NUCLEOTIDE SEQUENCE [LARGE SCALE GENOMIC DNA]</scope>
    <source>
        <strain evidence="25 26">DSM 23037</strain>
    </source>
</reference>
<evidence type="ECO:0000256" key="24">
    <source>
        <dbReference type="SAM" id="Phobius"/>
    </source>
</evidence>
<evidence type="ECO:0000256" key="2">
    <source>
        <dbReference type="ARBA" id="ARBA00004651"/>
    </source>
</evidence>
<evidence type="ECO:0000256" key="13">
    <source>
        <dbReference type="ARBA" id="ARBA00022989"/>
    </source>
</evidence>
<evidence type="ECO:0000256" key="11">
    <source>
        <dbReference type="ARBA" id="ARBA00022692"/>
    </source>
</evidence>
<dbReference type="Proteomes" id="UP000051378">
    <property type="component" value="Unassembled WGS sequence"/>
</dbReference>
<feature type="transmembrane region" description="Helical" evidence="24">
    <location>
        <begin position="102"/>
        <end position="122"/>
    </location>
</feature>
<evidence type="ECO:0000313" key="25">
    <source>
        <dbReference type="EMBL" id="KRN03801.1"/>
    </source>
</evidence>
<evidence type="ECO:0000256" key="21">
    <source>
        <dbReference type="ARBA" id="ARBA00032396"/>
    </source>
</evidence>
<dbReference type="GO" id="GO:0005886">
    <property type="term" value="C:plasma membrane"/>
    <property type="evidence" value="ECO:0007669"/>
    <property type="project" value="UniProtKB-SubCell"/>
</dbReference>
<dbReference type="GO" id="GO:0004605">
    <property type="term" value="F:phosphatidate cytidylyltransferase activity"/>
    <property type="evidence" value="ECO:0007669"/>
    <property type="project" value="UniProtKB-EC"/>
</dbReference>
<comment type="caution">
    <text evidence="25">The sequence shown here is derived from an EMBL/GenBank/DDBJ whole genome shotgun (WGS) entry which is preliminary data.</text>
</comment>
<protein>
    <recommendedName>
        <fullName evidence="7">Phosphatidate cytidylyltransferase</fullName>
        <ecNumber evidence="6">2.7.7.41</ecNumber>
    </recommendedName>
    <alternativeName>
        <fullName evidence="20">CDP-DAG synthase</fullName>
    </alternativeName>
    <alternativeName>
        <fullName evidence="22">CDP-DG synthase</fullName>
    </alternativeName>
    <alternativeName>
        <fullName evidence="18">CDP-diacylglycerol synthase</fullName>
    </alternativeName>
    <alternativeName>
        <fullName evidence="21">CDP-diglyceride pyrophosphorylase</fullName>
    </alternativeName>
    <alternativeName>
        <fullName evidence="23">CDP-diglyceride synthase</fullName>
    </alternativeName>
    <alternativeName>
        <fullName evidence="19">CTP:phosphatidate cytidylyltransferase</fullName>
    </alternativeName>
</protein>
<evidence type="ECO:0000256" key="6">
    <source>
        <dbReference type="ARBA" id="ARBA00012487"/>
    </source>
</evidence>
<dbReference type="PATRIC" id="fig|1423744.4.peg.938"/>
<comment type="similarity">
    <text evidence="5">Belongs to the CDS family.</text>
</comment>
<gene>
    <name evidence="25" type="ORF">FC86_GL000913</name>
</gene>
<feature type="transmembrane region" description="Helical" evidence="24">
    <location>
        <begin position="48"/>
        <end position="66"/>
    </location>
</feature>
<dbReference type="Pfam" id="PF01148">
    <property type="entry name" value="CTP_transf_1"/>
    <property type="match status" value="1"/>
</dbReference>
<evidence type="ECO:0000256" key="8">
    <source>
        <dbReference type="ARBA" id="ARBA00022475"/>
    </source>
</evidence>
<evidence type="ECO:0000256" key="22">
    <source>
        <dbReference type="ARBA" id="ARBA00032743"/>
    </source>
</evidence>
<evidence type="ECO:0000256" key="5">
    <source>
        <dbReference type="ARBA" id="ARBA00010185"/>
    </source>
</evidence>
<dbReference type="PANTHER" id="PTHR46382">
    <property type="entry name" value="PHOSPHATIDATE CYTIDYLYLTRANSFERASE"/>
    <property type="match status" value="1"/>
</dbReference>
<evidence type="ECO:0000256" key="3">
    <source>
        <dbReference type="ARBA" id="ARBA00005119"/>
    </source>
</evidence>
<organism evidence="25 26">
    <name type="scientific">Holzapfeliella floricola DSM 23037 = JCM 16512</name>
    <dbReference type="NCBI Taxonomy" id="1423744"/>
    <lineage>
        <taxon>Bacteria</taxon>
        <taxon>Bacillati</taxon>
        <taxon>Bacillota</taxon>
        <taxon>Bacilli</taxon>
        <taxon>Lactobacillales</taxon>
        <taxon>Lactobacillaceae</taxon>
        <taxon>Holzapfeliella</taxon>
    </lineage>
</organism>
<dbReference type="GO" id="GO:0016024">
    <property type="term" value="P:CDP-diacylglycerol biosynthetic process"/>
    <property type="evidence" value="ECO:0007669"/>
    <property type="project" value="TreeGrafter"/>
</dbReference>
<evidence type="ECO:0000256" key="7">
    <source>
        <dbReference type="ARBA" id="ARBA00019373"/>
    </source>
</evidence>
<evidence type="ECO:0000256" key="10">
    <source>
        <dbReference type="ARBA" id="ARBA00022679"/>
    </source>
</evidence>
<feature type="transmembrane region" description="Helical" evidence="24">
    <location>
        <begin position="78"/>
        <end position="95"/>
    </location>
</feature>
<keyword evidence="15 24" id="KW-0472">Membrane</keyword>
<evidence type="ECO:0000256" key="12">
    <source>
        <dbReference type="ARBA" id="ARBA00022695"/>
    </source>
</evidence>
<evidence type="ECO:0000256" key="4">
    <source>
        <dbReference type="ARBA" id="ARBA00005189"/>
    </source>
</evidence>
<evidence type="ECO:0000256" key="17">
    <source>
        <dbReference type="ARBA" id="ARBA00023264"/>
    </source>
</evidence>
<keyword evidence="11 24" id="KW-0812">Transmembrane</keyword>
<sequence length="258" mass="28199">MKIRVLTALVALAIAIPLVYFGGIYLTIIMAILSIIAMAEIYMMKKRVLVSVDFILAALSAVSLTVFDQNLPMDRYRVFLLLMVLLLGLTIVDSNRFNFEDVGVIAITSLYVGQGFHYFLQARASEKGLALVGLLLVIIWITDSGAYLVGRTIGKHPLYKPISPNKTIEGSVGGVVVAILAALLYTSLVPLNMSWIQIVIMSGLLSIVGQIGDLVESAYKRFYRVKDSGTILPGHGGILDRFDSLLFVLPIAYLIGLF</sequence>
<dbReference type="PANTHER" id="PTHR46382:SF1">
    <property type="entry name" value="PHOSPHATIDATE CYTIDYLYLTRANSFERASE"/>
    <property type="match status" value="1"/>
</dbReference>
<evidence type="ECO:0000256" key="9">
    <source>
        <dbReference type="ARBA" id="ARBA00022516"/>
    </source>
</evidence>
<keyword evidence="9" id="KW-0444">Lipid biosynthesis</keyword>
<keyword evidence="16" id="KW-0594">Phospholipid biosynthesis</keyword>
<keyword evidence="12 25" id="KW-0548">Nucleotidyltransferase</keyword>
<comment type="pathway">
    <text evidence="4">Lipid metabolism.</text>
</comment>
<dbReference type="AlphaFoldDB" id="A0A0R2DIC5"/>
<evidence type="ECO:0000256" key="23">
    <source>
        <dbReference type="ARBA" id="ARBA00033406"/>
    </source>
</evidence>
<dbReference type="OrthoDB" id="9799199at2"/>
<evidence type="ECO:0000256" key="19">
    <source>
        <dbReference type="ARBA" id="ARBA00031825"/>
    </source>
</evidence>
<feature type="transmembrane region" description="Helical" evidence="24">
    <location>
        <begin position="6"/>
        <end position="36"/>
    </location>
</feature>
<evidence type="ECO:0000256" key="14">
    <source>
        <dbReference type="ARBA" id="ARBA00023098"/>
    </source>
</evidence>
<evidence type="ECO:0000256" key="20">
    <source>
        <dbReference type="ARBA" id="ARBA00032253"/>
    </source>
</evidence>
<keyword evidence="10 25" id="KW-0808">Transferase</keyword>
<keyword evidence="14" id="KW-0443">Lipid metabolism</keyword>
<keyword evidence="26" id="KW-1185">Reference proteome</keyword>
<comment type="catalytic activity">
    <reaction evidence="1">
        <text>a 1,2-diacyl-sn-glycero-3-phosphate + CTP + H(+) = a CDP-1,2-diacyl-sn-glycerol + diphosphate</text>
        <dbReference type="Rhea" id="RHEA:16229"/>
        <dbReference type="ChEBI" id="CHEBI:15378"/>
        <dbReference type="ChEBI" id="CHEBI:33019"/>
        <dbReference type="ChEBI" id="CHEBI:37563"/>
        <dbReference type="ChEBI" id="CHEBI:58332"/>
        <dbReference type="ChEBI" id="CHEBI:58608"/>
        <dbReference type="EC" id="2.7.7.41"/>
    </reaction>
</comment>
<dbReference type="EC" id="2.7.7.41" evidence="6"/>
<dbReference type="EMBL" id="AYZL01000020">
    <property type="protein sequence ID" value="KRN03801.1"/>
    <property type="molecule type" value="Genomic_DNA"/>
</dbReference>
<feature type="transmembrane region" description="Helical" evidence="24">
    <location>
        <begin position="170"/>
        <end position="188"/>
    </location>
</feature>
<keyword evidence="13 24" id="KW-1133">Transmembrane helix</keyword>
<evidence type="ECO:0000256" key="16">
    <source>
        <dbReference type="ARBA" id="ARBA00023209"/>
    </source>
</evidence>
<dbReference type="STRING" id="1423744.FC86_GL000913"/>
<evidence type="ECO:0000256" key="18">
    <source>
        <dbReference type="ARBA" id="ARBA00029893"/>
    </source>
</evidence>
<name>A0A0R2DIC5_9LACO</name>
<comment type="pathway">
    <text evidence="3">Phospholipid metabolism; CDP-diacylglycerol biosynthesis; CDP-diacylglycerol from sn-glycerol 3-phosphate: step 3/3.</text>
</comment>
<evidence type="ECO:0000313" key="26">
    <source>
        <dbReference type="Proteomes" id="UP000051378"/>
    </source>
</evidence>
<evidence type="ECO:0000256" key="15">
    <source>
        <dbReference type="ARBA" id="ARBA00023136"/>
    </source>
</evidence>
<keyword evidence="8" id="KW-1003">Cell membrane</keyword>
<dbReference type="RefSeq" id="WP_056975113.1">
    <property type="nucleotide sequence ID" value="NZ_AYZL01000020.1"/>
</dbReference>
<comment type="subcellular location">
    <subcellularLocation>
        <location evidence="2">Cell membrane</location>
        <topology evidence="2">Multi-pass membrane protein</topology>
    </subcellularLocation>
</comment>
<proteinExistence type="inferred from homology"/>
<feature type="transmembrane region" description="Helical" evidence="24">
    <location>
        <begin position="128"/>
        <end position="149"/>
    </location>
</feature>